<dbReference type="RefSeq" id="XP_055870441.1">
    <property type="nucleotide sequence ID" value="XM_056014466.1"/>
</dbReference>
<evidence type="ECO:0000313" key="6">
    <source>
        <dbReference type="RefSeq" id="XP_055870440.1"/>
    </source>
</evidence>
<keyword evidence="2" id="KW-0472">Membrane</keyword>
<dbReference type="InterPro" id="IPR027417">
    <property type="entry name" value="P-loop_NTPase"/>
</dbReference>
<dbReference type="InterPro" id="IPR011029">
    <property type="entry name" value="DEATH-like_dom_sf"/>
</dbReference>
<evidence type="ECO:0000256" key="1">
    <source>
        <dbReference type="SAM" id="Coils"/>
    </source>
</evidence>
<dbReference type="CDD" id="cd01671">
    <property type="entry name" value="CARD"/>
    <property type="match status" value="1"/>
</dbReference>
<dbReference type="RefSeq" id="XP_055870440.1">
    <property type="nucleotide sequence ID" value="XM_056014465.1"/>
</dbReference>
<proteinExistence type="predicted"/>
<dbReference type="InterPro" id="IPR001315">
    <property type="entry name" value="CARD"/>
</dbReference>
<protein>
    <submittedName>
        <fullName evidence="5 6">Uncharacterized protein LOC106062236</fullName>
    </submittedName>
</protein>
<feature type="domain" description="CARD" evidence="3">
    <location>
        <begin position="13"/>
        <end position="103"/>
    </location>
</feature>
<dbReference type="Gene3D" id="1.10.533.10">
    <property type="entry name" value="Death Domain, Fas"/>
    <property type="match status" value="1"/>
</dbReference>
<dbReference type="GeneID" id="106062236"/>
<dbReference type="SUPFAM" id="SSF47986">
    <property type="entry name" value="DEATH domain"/>
    <property type="match status" value="1"/>
</dbReference>
<evidence type="ECO:0000313" key="4">
    <source>
        <dbReference type="Proteomes" id="UP001165740"/>
    </source>
</evidence>
<gene>
    <name evidence="5 6 7 8" type="primary">LOC106062236</name>
</gene>
<dbReference type="OrthoDB" id="10071976at2759"/>
<keyword evidence="2" id="KW-1133">Transmembrane helix</keyword>
<organism evidence="4 5">
    <name type="scientific">Biomphalaria glabrata</name>
    <name type="common">Bloodfluke planorb</name>
    <name type="synonym">Freshwater snail</name>
    <dbReference type="NCBI Taxonomy" id="6526"/>
    <lineage>
        <taxon>Eukaryota</taxon>
        <taxon>Metazoa</taxon>
        <taxon>Spiralia</taxon>
        <taxon>Lophotrochozoa</taxon>
        <taxon>Mollusca</taxon>
        <taxon>Gastropoda</taxon>
        <taxon>Heterobranchia</taxon>
        <taxon>Euthyneura</taxon>
        <taxon>Panpulmonata</taxon>
        <taxon>Hygrophila</taxon>
        <taxon>Lymnaeoidea</taxon>
        <taxon>Planorbidae</taxon>
        <taxon>Biomphalaria</taxon>
    </lineage>
</organism>
<evidence type="ECO:0000259" key="3">
    <source>
        <dbReference type="PROSITE" id="PS50209"/>
    </source>
</evidence>
<dbReference type="Proteomes" id="UP001165740">
    <property type="component" value="Chromosome 16"/>
</dbReference>
<feature type="transmembrane region" description="Helical" evidence="2">
    <location>
        <begin position="517"/>
        <end position="536"/>
    </location>
</feature>
<evidence type="ECO:0000313" key="8">
    <source>
        <dbReference type="RefSeq" id="XP_055870442.1"/>
    </source>
</evidence>
<dbReference type="PROSITE" id="PS50209">
    <property type="entry name" value="CARD"/>
    <property type="match status" value="1"/>
</dbReference>
<evidence type="ECO:0000313" key="7">
    <source>
        <dbReference type="RefSeq" id="XP_055870441.1"/>
    </source>
</evidence>
<keyword evidence="2" id="KW-0812">Transmembrane</keyword>
<name>A0A9W2Z618_BIOGL</name>
<evidence type="ECO:0000256" key="2">
    <source>
        <dbReference type="SAM" id="Phobius"/>
    </source>
</evidence>
<dbReference type="RefSeq" id="XP_055870439.1">
    <property type="nucleotide sequence ID" value="XM_056014464.1"/>
</dbReference>
<dbReference type="RefSeq" id="XP_055870442.1">
    <property type="nucleotide sequence ID" value="XM_056014467.1"/>
</dbReference>
<evidence type="ECO:0000313" key="5">
    <source>
        <dbReference type="RefSeq" id="XP_055870439.1"/>
    </source>
</evidence>
<sequence>MRVPCKTMSRGNLKPEHKKCIQTLYKYLKDNIDASLIVDFLYQEKIIGLEEKETILLEKRKSDKNELLLKYILNSRALNSFDIFHQSLKSRHKNVYETIENELKRITQTLCGARLEDVEKREKGEVYLCGLTVLLFSVNKTDSQVVSKTLMNGKPLKKTLGIKMGTTCHSERKLNFVKSPQIEKCMKDYVNIIEKLIILFTIKSKGYHAFLIAIRYAGKMANTDLQVIETLKILFGPNILKKYVVLLLIYEDEIKKQKICIKNWLSRQDKHVKKMFKECGERAVIFNTKTGNLKYLDQIETIVKVVDNLQFNGRRYTLDTFKEAEKGRTKLLEEENEHKTSSALTKCRELLESCNVIIANDNKENINKMVLLIEEAQSLKKHIIEEDACTNVLFETISAVESVINSLESHYKKLVEIEQSSNDIGRKLHETERYQNLEQISRIESEIRSLEEELSIKDNEKRILKEKLQKTNESNLKIEKEIEKNNEEQKFGDEKMNELKLMNMSLRKKGKTKRKTYFITYFCFICLIIALIASYFRCYGQNEHKQKSTLSSGLLIRVDNYSCTKFNSNLYFGYIKYKLIRQIARECQALGNNMSQILQNVKAKQRKIKLIGKEREKREIENQNILYKLIDFQLDCKPEHANMTQFLQRLKRSTLKKATKLKKIKRLSKKRRIIFNQNVQELILDFENTKLYCYENTHTLSKKLKFFENKNEVLAHNLTTIQKINQETKDKIEKVKHVYHKALVNCKLAMSHCTE</sequence>
<accession>A0A9W2Z618</accession>
<reference evidence="5 6" key="1">
    <citation type="submission" date="2025-04" db="UniProtKB">
        <authorList>
            <consortium name="RefSeq"/>
        </authorList>
    </citation>
    <scope>IDENTIFICATION</scope>
</reference>
<dbReference type="Pfam" id="PF00619">
    <property type="entry name" value="CARD"/>
    <property type="match status" value="1"/>
</dbReference>
<keyword evidence="4" id="KW-1185">Reference proteome</keyword>
<dbReference type="GO" id="GO:0042981">
    <property type="term" value="P:regulation of apoptotic process"/>
    <property type="evidence" value="ECO:0007669"/>
    <property type="project" value="InterPro"/>
</dbReference>
<feature type="coiled-coil region" evidence="1">
    <location>
        <begin position="433"/>
        <end position="488"/>
    </location>
</feature>
<keyword evidence="1" id="KW-0175">Coiled coil</keyword>
<dbReference type="Gene3D" id="3.40.50.300">
    <property type="entry name" value="P-loop containing nucleotide triphosphate hydrolases"/>
    <property type="match status" value="1"/>
</dbReference>
<dbReference type="AlphaFoldDB" id="A0A9W2Z618"/>